<dbReference type="Proteomes" id="UP001595788">
    <property type="component" value="Unassembled WGS sequence"/>
</dbReference>
<keyword evidence="4" id="KW-1185">Reference proteome</keyword>
<evidence type="ECO:0000313" key="4">
    <source>
        <dbReference type="Proteomes" id="UP001595788"/>
    </source>
</evidence>
<keyword evidence="2" id="KW-0812">Transmembrane</keyword>
<dbReference type="Pfam" id="PF09534">
    <property type="entry name" value="Trp_oprn_chp"/>
    <property type="match status" value="1"/>
</dbReference>
<feature type="region of interest" description="Disordered" evidence="1">
    <location>
        <begin position="1"/>
        <end position="21"/>
    </location>
</feature>
<sequence>MRPVEPPVAETSRTEGSAGASSARGRRELTYAVLCCLAGAGLACWAATRTWSVELIPRGALPPSRQVRTGTDLLPWLFPLALVALAGGGAVLATRGRVRRLLGGLLTLLGLAVAAGGGYGLTADFGGQVSRQWPALCLLGGLVAAAGGLLTALRGGGWPAMGARYERPAATAEQPATAGPAVGRGTRDAWDALDRGEDPTVS</sequence>
<feature type="transmembrane region" description="Helical" evidence="2">
    <location>
        <begin position="73"/>
        <end position="94"/>
    </location>
</feature>
<keyword evidence="2" id="KW-1133">Transmembrane helix</keyword>
<dbReference type="InterPro" id="IPR019051">
    <property type="entry name" value="Trp_biosyn_TM_oprn/chp"/>
</dbReference>
<name>A0ABV8MJ98_9ACTN</name>
<gene>
    <name evidence="3" type="ORF">ACFO0M_28585</name>
</gene>
<feature type="transmembrane region" description="Helical" evidence="2">
    <location>
        <begin position="29"/>
        <end position="48"/>
    </location>
</feature>
<evidence type="ECO:0000313" key="3">
    <source>
        <dbReference type="EMBL" id="MFC4150229.1"/>
    </source>
</evidence>
<feature type="transmembrane region" description="Helical" evidence="2">
    <location>
        <begin position="133"/>
        <end position="153"/>
    </location>
</feature>
<evidence type="ECO:0000256" key="1">
    <source>
        <dbReference type="SAM" id="MobiDB-lite"/>
    </source>
</evidence>
<reference evidence="4" key="1">
    <citation type="journal article" date="2019" name="Int. J. Syst. Evol. Microbiol.">
        <title>The Global Catalogue of Microorganisms (GCM) 10K type strain sequencing project: providing services to taxonomists for standard genome sequencing and annotation.</title>
        <authorList>
            <consortium name="The Broad Institute Genomics Platform"/>
            <consortium name="The Broad Institute Genome Sequencing Center for Infectious Disease"/>
            <person name="Wu L."/>
            <person name="Ma J."/>
        </authorList>
    </citation>
    <scope>NUCLEOTIDE SEQUENCE [LARGE SCALE GENOMIC DNA]</scope>
    <source>
        <strain evidence="4">2803GPT1-18</strain>
    </source>
</reference>
<feature type="compositionally biased region" description="Basic and acidic residues" evidence="1">
    <location>
        <begin position="185"/>
        <end position="202"/>
    </location>
</feature>
<feature type="transmembrane region" description="Helical" evidence="2">
    <location>
        <begin position="101"/>
        <end position="121"/>
    </location>
</feature>
<keyword evidence="2" id="KW-0472">Membrane</keyword>
<dbReference type="RefSeq" id="WP_377522856.1">
    <property type="nucleotide sequence ID" value="NZ_JBHSBT010000019.1"/>
</dbReference>
<organism evidence="3 4">
    <name type="scientific">Micromonospora mangrovi</name>
    <dbReference type="NCBI Taxonomy" id="1182597"/>
    <lineage>
        <taxon>Bacteria</taxon>
        <taxon>Bacillati</taxon>
        <taxon>Actinomycetota</taxon>
        <taxon>Actinomycetes</taxon>
        <taxon>Micromonosporales</taxon>
        <taxon>Micromonosporaceae</taxon>
        <taxon>Micromonospora</taxon>
    </lineage>
</organism>
<proteinExistence type="predicted"/>
<evidence type="ECO:0000256" key="2">
    <source>
        <dbReference type="SAM" id="Phobius"/>
    </source>
</evidence>
<protein>
    <submittedName>
        <fullName evidence="3">Trp biosynthesis-associated membrane protein</fullName>
    </submittedName>
</protein>
<accession>A0ABV8MJ98</accession>
<feature type="region of interest" description="Disordered" evidence="1">
    <location>
        <begin position="169"/>
        <end position="202"/>
    </location>
</feature>
<dbReference type="EMBL" id="JBHSBT010000019">
    <property type="protein sequence ID" value="MFC4150229.1"/>
    <property type="molecule type" value="Genomic_DNA"/>
</dbReference>
<comment type="caution">
    <text evidence="3">The sequence shown here is derived from an EMBL/GenBank/DDBJ whole genome shotgun (WGS) entry which is preliminary data.</text>
</comment>